<evidence type="ECO:0000313" key="1">
    <source>
        <dbReference type="EMBL" id="KHO66518.1"/>
    </source>
</evidence>
<gene>
    <name evidence="1" type="ORF">PT85_02865</name>
    <name evidence="2" type="ORF">SAMN05421672_12244</name>
</gene>
<evidence type="ECO:0000313" key="4">
    <source>
        <dbReference type="Proteomes" id="UP000186079"/>
    </source>
</evidence>
<dbReference type="InterPro" id="IPR011990">
    <property type="entry name" value="TPR-like_helical_dom_sf"/>
</dbReference>
<dbReference type="EMBL" id="FTMC01000022">
    <property type="protein sequence ID" value="SIR40666.1"/>
    <property type="molecule type" value="Genomic_DNA"/>
</dbReference>
<protein>
    <recommendedName>
        <fullName evidence="5">Sel1 repeat-containing protein</fullName>
    </recommendedName>
</protein>
<accession>A0A0B3BPT7</accession>
<dbReference type="EMBL" id="JTAK01000001">
    <property type="protein sequence ID" value="KHO66518.1"/>
    <property type="molecule type" value="Genomic_DNA"/>
</dbReference>
<name>A0A0B3BPT7_9PSED</name>
<dbReference type="Proteomes" id="UP000030980">
    <property type="component" value="Unassembled WGS sequence"/>
</dbReference>
<sequence>MKFLSVSTSAPRALLSLRVAGWLLDNPRLRRAAMAQRLAGQLLKQPARRGVVEAQSRLGLLLCQHCGSHRDRRIGQEFLRQAARAGDPRAQQALTGEAASFLS</sequence>
<organism evidence="1 3">
    <name type="scientific">Pseudomonas flexibilis</name>
    <dbReference type="NCBI Taxonomy" id="706570"/>
    <lineage>
        <taxon>Bacteria</taxon>
        <taxon>Pseudomonadati</taxon>
        <taxon>Pseudomonadota</taxon>
        <taxon>Gammaproteobacteria</taxon>
        <taxon>Pseudomonadales</taxon>
        <taxon>Pseudomonadaceae</taxon>
        <taxon>Pseudomonas</taxon>
    </lineage>
</organism>
<reference evidence="1 3" key="1">
    <citation type="submission" date="2014-11" db="EMBL/GenBank/DDBJ databases">
        <title>Genome sequence of Pseudomonas tuomuerensis JCM 14085.</title>
        <authorList>
            <person name="Shin S.-K."/>
            <person name="Yi H."/>
        </authorList>
    </citation>
    <scope>NUCLEOTIDE SEQUENCE [LARGE SCALE GENOMIC DNA]</scope>
    <source>
        <strain evidence="1 3">JCM 14085</strain>
    </source>
</reference>
<dbReference type="Gene3D" id="1.25.40.10">
    <property type="entry name" value="Tetratricopeptide repeat domain"/>
    <property type="match status" value="1"/>
</dbReference>
<evidence type="ECO:0000313" key="2">
    <source>
        <dbReference type="EMBL" id="SIR40666.1"/>
    </source>
</evidence>
<reference evidence="2 4" key="2">
    <citation type="submission" date="2017-01" db="EMBL/GenBank/DDBJ databases">
        <authorList>
            <person name="Mah S.A."/>
            <person name="Swanson W.J."/>
            <person name="Moy G.W."/>
            <person name="Vacquier V.D."/>
        </authorList>
    </citation>
    <scope>NUCLEOTIDE SEQUENCE [LARGE SCALE GENOMIC DNA]</scope>
    <source>
        <strain evidence="2 4">ATCC 29606</strain>
    </source>
</reference>
<proteinExistence type="predicted"/>
<evidence type="ECO:0000313" key="3">
    <source>
        <dbReference type="Proteomes" id="UP000030980"/>
    </source>
</evidence>
<dbReference type="STRING" id="706570.PT85_02865"/>
<dbReference type="AlphaFoldDB" id="A0A0B3BPT7"/>
<dbReference type="Proteomes" id="UP000186079">
    <property type="component" value="Unassembled WGS sequence"/>
</dbReference>
<dbReference type="RefSeq" id="WP_039605864.1">
    <property type="nucleotide sequence ID" value="NZ_FMUP01000005.1"/>
</dbReference>
<evidence type="ECO:0008006" key="5">
    <source>
        <dbReference type="Google" id="ProtNLM"/>
    </source>
</evidence>
<keyword evidence="3" id="KW-1185">Reference proteome</keyword>